<accession>A2SCC5</accession>
<dbReference type="EMBL" id="CP000555">
    <property type="protein sequence ID" value="ABM93214.1"/>
    <property type="molecule type" value="Genomic_DNA"/>
</dbReference>
<sequence>MQERFEHRGKAVEVWTTGRQKGPWNWAYRIDSGAPRESRNRLLSNEVVVFNEGKAAACAELDRLTRAGAR</sequence>
<reference evidence="1 2" key="1">
    <citation type="journal article" date="2007" name="J. Bacteriol.">
        <title>Whole-genome analysis of the methyl tert-butyl ether-degrading beta-proteobacterium Methylibium petroleiphilum PM1.</title>
        <authorList>
            <person name="Kane S.R."/>
            <person name="Chakicherla A.Y."/>
            <person name="Chain P.S.G."/>
            <person name="Schmidt R."/>
            <person name="Shin M.W."/>
            <person name="Legler T.C."/>
            <person name="Scow K.M."/>
            <person name="Larimer F.W."/>
            <person name="Lucas S.M."/>
            <person name="Richardson P.M."/>
            <person name="Hristova K.R."/>
        </authorList>
    </citation>
    <scope>NUCLEOTIDE SEQUENCE [LARGE SCALE GENOMIC DNA]</scope>
    <source>
        <strain evidence="2">ATCC BAA-1232 / LMG 22953 / PM1</strain>
    </source>
</reference>
<protein>
    <submittedName>
        <fullName evidence="1">Uncharacterized protein</fullName>
    </submittedName>
</protein>
<organism evidence="1 2">
    <name type="scientific">Methylibium petroleiphilum (strain ATCC BAA-1232 / LMG 22953 / PM1)</name>
    <dbReference type="NCBI Taxonomy" id="420662"/>
    <lineage>
        <taxon>Bacteria</taxon>
        <taxon>Pseudomonadati</taxon>
        <taxon>Pseudomonadota</taxon>
        <taxon>Betaproteobacteria</taxon>
        <taxon>Burkholderiales</taxon>
        <taxon>Sphaerotilaceae</taxon>
        <taxon>Methylibium</taxon>
    </lineage>
</organism>
<dbReference type="Proteomes" id="UP000000366">
    <property type="component" value="Chromosome"/>
</dbReference>
<dbReference type="AlphaFoldDB" id="A2SCC5"/>
<evidence type="ECO:0000313" key="1">
    <source>
        <dbReference type="EMBL" id="ABM93214.1"/>
    </source>
</evidence>
<dbReference type="KEGG" id="mpt:Mpe_A0252"/>
<proteinExistence type="predicted"/>
<evidence type="ECO:0000313" key="2">
    <source>
        <dbReference type="Proteomes" id="UP000000366"/>
    </source>
</evidence>
<name>A2SCC5_METPP</name>
<keyword evidence="2" id="KW-1185">Reference proteome</keyword>
<dbReference type="HOGENOM" id="CLU_2753276_0_0_4"/>
<gene>
    <name evidence="1" type="ordered locus">Mpe_A0252</name>
</gene>
<dbReference type="RefSeq" id="WP_011827853.1">
    <property type="nucleotide sequence ID" value="NC_008825.1"/>
</dbReference>